<keyword evidence="2" id="KW-1133">Transmembrane helix</keyword>
<evidence type="ECO:0000256" key="2">
    <source>
        <dbReference type="SAM" id="Phobius"/>
    </source>
</evidence>
<dbReference type="Proteomes" id="UP001455088">
    <property type="component" value="Unassembled WGS sequence"/>
</dbReference>
<reference evidence="3 4" key="1">
    <citation type="submission" date="2024-04" db="EMBL/GenBank/DDBJ databases">
        <title>Bacterial endophytes with biocontrol capabilities against important plant pathogens.</title>
        <authorList>
            <person name="Alayande K.A."/>
        </authorList>
    </citation>
    <scope>NUCLEOTIDE SEQUENCE [LARGE SCALE GENOMIC DNA]</scope>
    <source>
        <strain evidence="3 4">KV22</strain>
    </source>
</reference>
<feature type="transmembrane region" description="Helical" evidence="2">
    <location>
        <begin position="56"/>
        <end position="73"/>
    </location>
</feature>
<keyword evidence="2" id="KW-0812">Transmembrane</keyword>
<keyword evidence="2" id="KW-0472">Membrane</keyword>
<gene>
    <name evidence="3" type="ORF">AAE039_11525</name>
</gene>
<evidence type="ECO:0008006" key="5">
    <source>
        <dbReference type="Google" id="ProtNLM"/>
    </source>
</evidence>
<feature type="transmembrane region" description="Helical" evidence="2">
    <location>
        <begin position="94"/>
        <end position="114"/>
    </location>
</feature>
<feature type="region of interest" description="Disordered" evidence="1">
    <location>
        <begin position="1"/>
        <end position="37"/>
    </location>
</feature>
<feature type="transmembrane region" description="Helical" evidence="2">
    <location>
        <begin position="120"/>
        <end position="141"/>
    </location>
</feature>
<proteinExistence type="predicted"/>
<dbReference type="RefSeq" id="WP_026070152.1">
    <property type="nucleotide sequence ID" value="NZ_JBBYHY010000006.1"/>
</dbReference>
<organism evidence="3 4">
    <name type="scientific">Stenotrophomonas bentonitica</name>
    <dbReference type="NCBI Taxonomy" id="1450134"/>
    <lineage>
        <taxon>Bacteria</taxon>
        <taxon>Pseudomonadati</taxon>
        <taxon>Pseudomonadota</taxon>
        <taxon>Gammaproteobacteria</taxon>
        <taxon>Lysobacterales</taxon>
        <taxon>Lysobacteraceae</taxon>
        <taxon>Stenotrophomonas</taxon>
    </lineage>
</organism>
<name>A0ABU9JMX8_9GAMM</name>
<keyword evidence="4" id="KW-1185">Reference proteome</keyword>
<dbReference type="EMBL" id="JBBYHY010000006">
    <property type="protein sequence ID" value="MEL3954193.1"/>
    <property type="molecule type" value="Genomic_DNA"/>
</dbReference>
<sequence length="147" mass="15500">MSQKSSLPAPVTDQPATATPSEQTAPATTAGTQQPTATFTGDWDIQVGEQTSSRDALIGGVVLLVLAVVFFVVKNAYANWRVKERVAPSRANASGWFLFIGLMAVATVTVLAFVNAGRFLAPLYLVPMSALAGVSLIAWLATFSAKR</sequence>
<feature type="compositionally biased region" description="Low complexity" evidence="1">
    <location>
        <begin position="23"/>
        <end position="37"/>
    </location>
</feature>
<evidence type="ECO:0000256" key="1">
    <source>
        <dbReference type="SAM" id="MobiDB-lite"/>
    </source>
</evidence>
<evidence type="ECO:0000313" key="4">
    <source>
        <dbReference type="Proteomes" id="UP001455088"/>
    </source>
</evidence>
<comment type="caution">
    <text evidence="3">The sequence shown here is derived from an EMBL/GenBank/DDBJ whole genome shotgun (WGS) entry which is preliminary data.</text>
</comment>
<accession>A0ABU9JMX8</accession>
<protein>
    <recommendedName>
        <fullName evidence="5">Transmembrane protein</fullName>
    </recommendedName>
</protein>
<evidence type="ECO:0000313" key="3">
    <source>
        <dbReference type="EMBL" id="MEL3954193.1"/>
    </source>
</evidence>